<keyword evidence="4" id="KW-1185">Reference proteome</keyword>
<dbReference type="Pfam" id="PF01949">
    <property type="entry name" value="Endo_dU"/>
    <property type="match status" value="1"/>
</dbReference>
<evidence type="ECO:0000256" key="1">
    <source>
        <dbReference type="HAMAP-Rule" id="MF_00582"/>
    </source>
</evidence>
<accession>A0A1U7ETC1</accession>
<gene>
    <name evidence="3" type="ordered locus">NP_0086A</name>
</gene>
<evidence type="ECO:0000256" key="2">
    <source>
        <dbReference type="SAM" id="MobiDB-lite"/>
    </source>
</evidence>
<proteinExistence type="inferred from homology"/>
<dbReference type="Proteomes" id="UP000002698">
    <property type="component" value="Chromosome"/>
</dbReference>
<dbReference type="EMBL" id="CR936257">
    <property type="protein sequence ID" value="CAI48134.1"/>
    <property type="molecule type" value="Genomic_DNA"/>
</dbReference>
<dbReference type="Gene3D" id="3.30.2170.10">
    <property type="entry name" value="archaeoglobus fulgidus dsm 4304 superfamily"/>
    <property type="match status" value="1"/>
</dbReference>
<protein>
    <recommendedName>
        <fullName evidence="1">UPF0215 protein NP_0086A</fullName>
    </recommendedName>
</protein>
<feature type="region of interest" description="Disordered" evidence="2">
    <location>
        <begin position="170"/>
        <end position="206"/>
    </location>
</feature>
<dbReference type="InterPro" id="IPR002802">
    <property type="entry name" value="Endo_dU"/>
</dbReference>
<evidence type="ECO:0000313" key="4">
    <source>
        <dbReference type="Proteomes" id="UP000002698"/>
    </source>
</evidence>
<dbReference type="GeneID" id="3700757"/>
<reference evidence="3 4" key="1">
    <citation type="journal article" date="2005" name="Genome Res.">
        <title>Living with two extremes: conclusions from the genome sequence of Natronomonas pharaonis.</title>
        <authorList>
            <person name="Falb M."/>
            <person name="Pfeiffer F."/>
            <person name="Palm P."/>
            <person name="Rodewald K."/>
            <person name="Hickmann V."/>
            <person name="Tittor J."/>
            <person name="Oesterhelt D."/>
        </authorList>
    </citation>
    <scope>NUCLEOTIDE SEQUENCE [LARGE SCALE GENOMIC DNA]</scope>
    <source>
        <strain evidence="4">ATCC 35678 / DSM 2160 / CIP 103997 / JCM 8858 / NBRC 14720 / NCIMB 2260 / Gabara</strain>
    </source>
</reference>
<organism evidence="3 4">
    <name type="scientific">Natronomonas pharaonis (strain ATCC 35678 / DSM 2160 / CIP 103997 / JCM 8858 / NBRC 14720 / NCIMB 2260 / Gabara)</name>
    <name type="common">Halobacterium pharaonis</name>
    <dbReference type="NCBI Taxonomy" id="348780"/>
    <lineage>
        <taxon>Archaea</taxon>
        <taxon>Methanobacteriati</taxon>
        <taxon>Methanobacteriota</taxon>
        <taxon>Stenosarchaea group</taxon>
        <taxon>Halobacteria</taxon>
        <taxon>Halobacteriales</taxon>
        <taxon>Natronomonadaceae</taxon>
        <taxon>Natronomonas</taxon>
    </lineage>
</organism>
<evidence type="ECO:0000313" key="3">
    <source>
        <dbReference type="EMBL" id="CAI48134.1"/>
    </source>
</evidence>
<dbReference type="PANTHER" id="PTHR39518:SF2">
    <property type="entry name" value="UPF0215 PROTEIN MJ1150"/>
    <property type="match status" value="1"/>
</dbReference>
<dbReference type="OrthoDB" id="15207at2157"/>
<dbReference type="RefSeq" id="WP_011321773.1">
    <property type="nucleotide sequence ID" value="NC_007426.1"/>
</dbReference>
<dbReference type="KEGG" id="nph:NP_0086A"/>
<dbReference type="eggNOG" id="arCOG00928">
    <property type="taxonomic scope" value="Archaea"/>
</dbReference>
<dbReference type="EnsemblBacteria" id="CAI48134">
    <property type="protein sequence ID" value="CAI48134"/>
    <property type="gene ID" value="NP_0086A"/>
</dbReference>
<dbReference type="HAMAP" id="MF_00582">
    <property type="entry name" value="UPF0215"/>
    <property type="match status" value="1"/>
</dbReference>
<comment type="similarity">
    <text evidence="1">Belongs to the UPF0215 family.</text>
</comment>
<name>A0A1U7ETC1_NATPD</name>
<dbReference type="STRING" id="348780.NP_0086A"/>
<dbReference type="AlphaFoldDB" id="A0A1U7ETC1"/>
<dbReference type="PANTHER" id="PTHR39518">
    <property type="entry name" value="UPF0215 PROTEIN MJ1150"/>
    <property type="match status" value="1"/>
</dbReference>
<sequence length="206" mass="22261">MKPGRRAVGIAESFRGTDDGTTESTLAGAVVRADRTVDDFVFGTCTVGGSDGTGAVADLWERLDRPDVQYVFLAGVALAWYNVVDLQVLADRIDRPVVAVSFEASDGLESAIEDAFDGDARDDRLATYRSLPPRRRLQADPPLFARSVGLGADETDRVVDAYTHERRPDPLRVAKRLAGRADDARRGGRLPAESGGVNTDGDDRRV</sequence>
<dbReference type="HOGENOM" id="CLU_095956_0_0_2"/>